<evidence type="ECO:0000313" key="3">
    <source>
        <dbReference type="Proteomes" id="UP000464751"/>
    </source>
</evidence>
<evidence type="ECO:0000313" key="2">
    <source>
        <dbReference type="EMBL" id="QIB32926.1"/>
    </source>
</evidence>
<name>A0A6P1YJN9_9HYPH</name>
<sequence length="60" mass="6705">MAAFMATKPSDGTDLHPERSGRAEAQRRMATSRRFCFAMESGLKAAPENRRRQPLPIRSG</sequence>
<keyword evidence="3" id="KW-1185">Reference proteome</keyword>
<feature type="compositionally biased region" description="Basic and acidic residues" evidence="1">
    <location>
        <begin position="11"/>
        <end position="27"/>
    </location>
</feature>
<evidence type="ECO:0000256" key="1">
    <source>
        <dbReference type="SAM" id="MobiDB-lite"/>
    </source>
</evidence>
<protein>
    <submittedName>
        <fullName evidence="2">Uncharacterized protein</fullName>
    </submittedName>
</protein>
<gene>
    <name evidence="2" type="ORF">G3A50_03765</name>
</gene>
<organism evidence="2 3">
    <name type="scientific">Ancylobacter pratisalsi</name>
    <dbReference type="NCBI Taxonomy" id="1745854"/>
    <lineage>
        <taxon>Bacteria</taxon>
        <taxon>Pseudomonadati</taxon>
        <taxon>Pseudomonadota</taxon>
        <taxon>Alphaproteobacteria</taxon>
        <taxon>Hyphomicrobiales</taxon>
        <taxon>Xanthobacteraceae</taxon>
        <taxon>Ancylobacter</taxon>
    </lineage>
</organism>
<dbReference type="AlphaFoldDB" id="A0A6P1YJN9"/>
<reference evidence="2 3" key="1">
    <citation type="submission" date="2020-02" db="EMBL/GenBank/DDBJ databases">
        <authorList>
            <person name="Li G."/>
        </authorList>
    </citation>
    <scope>NUCLEOTIDE SEQUENCE [LARGE SCALE GENOMIC DNA]</scope>
    <source>
        <strain evidence="2 3">DSM 102029</strain>
    </source>
</reference>
<dbReference type="EMBL" id="CP048630">
    <property type="protein sequence ID" value="QIB32926.1"/>
    <property type="molecule type" value="Genomic_DNA"/>
</dbReference>
<dbReference type="RefSeq" id="WP_163074013.1">
    <property type="nucleotide sequence ID" value="NZ_CP048630.1"/>
</dbReference>
<dbReference type="KEGG" id="apra:G3A50_03765"/>
<accession>A0A6P1YJN9</accession>
<proteinExistence type="predicted"/>
<dbReference type="Proteomes" id="UP000464751">
    <property type="component" value="Chromosome"/>
</dbReference>
<feature type="region of interest" description="Disordered" evidence="1">
    <location>
        <begin position="1"/>
        <end position="29"/>
    </location>
</feature>